<evidence type="ECO:0000313" key="2">
    <source>
        <dbReference type="EMBL" id="SDL73374.1"/>
    </source>
</evidence>
<organism evidence="2 3">
    <name type="scientific">Dendrosporobacter quercicolus</name>
    <dbReference type="NCBI Taxonomy" id="146817"/>
    <lineage>
        <taxon>Bacteria</taxon>
        <taxon>Bacillati</taxon>
        <taxon>Bacillota</taxon>
        <taxon>Negativicutes</taxon>
        <taxon>Selenomonadales</taxon>
        <taxon>Sporomusaceae</taxon>
        <taxon>Dendrosporobacter</taxon>
    </lineage>
</organism>
<gene>
    <name evidence="2" type="ORF">SAMN04488502_101684</name>
</gene>
<dbReference type="Proteomes" id="UP000214880">
    <property type="component" value="Unassembled WGS sequence"/>
</dbReference>
<sequence>MNIRSVDLQVLIPKTTEVGKSQASLNQQSVVQQQYGAEKIQKMSEQQLNQVQNTKKNEGGKVQREEDAREKRQGSRRNRQPRKQAGIDLRSESAEENQNAAKGQLCGRFIDIKT</sequence>
<dbReference type="EMBL" id="FNHB01000001">
    <property type="protein sequence ID" value="SDL73374.1"/>
    <property type="molecule type" value="Genomic_DNA"/>
</dbReference>
<dbReference type="AlphaFoldDB" id="A0A1G9MGW9"/>
<proteinExistence type="predicted"/>
<dbReference type="STRING" id="146817.SAMN04488502_101684"/>
<keyword evidence="3" id="KW-1185">Reference proteome</keyword>
<evidence type="ECO:0000256" key="1">
    <source>
        <dbReference type="SAM" id="MobiDB-lite"/>
    </source>
</evidence>
<reference evidence="2 3" key="1">
    <citation type="submission" date="2016-10" db="EMBL/GenBank/DDBJ databases">
        <authorList>
            <person name="de Groot N.N."/>
        </authorList>
    </citation>
    <scope>NUCLEOTIDE SEQUENCE [LARGE SCALE GENOMIC DNA]</scope>
    <source>
        <strain evidence="2 3">DSM 1736</strain>
    </source>
</reference>
<evidence type="ECO:0000313" key="3">
    <source>
        <dbReference type="Proteomes" id="UP000214880"/>
    </source>
</evidence>
<feature type="region of interest" description="Disordered" evidence="1">
    <location>
        <begin position="47"/>
        <end position="114"/>
    </location>
</feature>
<name>A0A1G9MGW9_9FIRM</name>
<protein>
    <submittedName>
        <fullName evidence="2">Uncharacterized protein</fullName>
    </submittedName>
</protein>
<accession>A0A1G9MGW9</accession>
<feature type="compositionally biased region" description="Basic and acidic residues" evidence="1">
    <location>
        <begin position="55"/>
        <end position="73"/>
    </location>
</feature>